<dbReference type="PROSITE" id="PS50222">
    <property type="entry name" value="EF_HAND_2"/>
    <property type="match status" value="2"/>
</dbReference>
<dbReference type="PROSITE" id="PS50081">
    <property type="entry name" value="ZF_DAG_PE_2"/>
    <property type="match status" value="1"/>
</dbReference>
<dbReference type="SUPFAM" id="SSF57889">
    <property type="entry name" value="Cysteine-rich domain"/>
    <property type="match status" value="1"/>
</dbReference>
<keyword evidence="4" id="KW-0106">Calcium</keyword>
<dbReference type="CDD" id="cd00051">
    <property type="entry name" value="EFh"/>
    <property type="match status" value="1"/>
</dbReference>
<keyword evidence="11" id="KW-1185">Reference proteome</keyword>
<dbReference type="InterPro" id="IPR002219">
    <property type="entry name" value="PKC_DAG/PE"/>
</dbReference>
<evidence type="ECO:0000256" key="5">
    <source>
        <dbReference type="PROSITE-ProRule" id="PRU00168"/>
    </source>
</evidence>
<dbReference type="GO" id="GO:0005886">
    <property type="term" value="C:plasma membrane"/>
    <property type="evidence" value="ECO:0007669"/>
    <property type="project" value="TreeGrafter"/>
</dbReference>
<dbReference type="AlphaFoldDB" id="A0A0V0SA59"/>
<feature type="region of interest" description="Disordered" evidence="6">
    <location>
        <begin position="370"/>
        <end position="395"/>
    </location>
</feature>
<comment type="caution">
    <text evidence="10">The sequence shown here is derived from an EMBL/GenBank/DDBJ whole genome shotgun (WGS) entry which is preliminary data.</text>
</comment>
<dbReference type="InterPro" id="IPR008937">
    <property type="entry name" value="Ras-like_GEF"/>
</dbReference>
<dbReference type="EMBL" id="JYDL01000022">
    <property type="protein sequence ID" value="KRX23617.1"/>
    <property type="molecule type" value="Genomic_DNA"/>
</dbReference>
<dbReference type="PROSITE" id="PS00018">
    <property type="entry name" value="EF_HAND_1"/>
    <property type="match status" value="2"/>
</dbReference>
<gene>
    <name evidence="10" type="primary">RASGRP3</name>
    <name evidence="10" type="ORF">T07_10130</name>
</gene>
<proteinExistence type="predicted"/>
<dbReference type="InterPro" id="IPR011992">
    <property type="entry name" value="EF-hand-dom_pair"/>
</dbReference>
<dbReference type="GO" id="GO:0007265">
    <property type="term" value="P:Ras protein signal transduction"/>
    <property type="evidence" value="ECO:0007669"/>
    <property type="project" value="TreeGrafter"/>
</dbReference>
<dbReference type="PANTHER" id="PTHR23113:SF252">
    <property type="entry name" value="RAS GUANYL-RELEASING PROTEIN 3"/>
    <property type="match status" value="1"/>
</dbReference>
<dbReference type="Pfam" id="PF00617">
    <property type="entry name" value="RasGEF"/>
    <property type="match status" value="1"/>
</dbReference>
<evidence type="ECO:0000259" key="7">
    <source>
        <dbReference type="PROSITE" id="PS50009"/>
    </source>
</evidence>
<evidence type="ECO:0000256" key="4">
    <source>
        <dbReference type="ARBA" id="ARBA00022837"/>
    </source>
</evidence>
<evidence type="ECO:0000256" key="2">
    <source>
        <dbReference type="ARBA" id="ARBA00022723"/>
    </source>
</evidence>
<organism evidence="10 11">
    <name type="scientific">Trichinella nelsoni</name>
    <dbReference type="NCBI Taxonomy" id="6336"/>
    <lineage>
        <taxon>Eukaryota</taxon>
        <taxon>Metazoa</taxon>
        <taxon>Ecdysozoa</taxon>
        <taxon>Nematoda</taxon>
        <taxon>Enoplea</taxon>
        <taxon>Dorylaimia</taxon>
        <taxon>Trichinellida</taxon>
        <taxon>Trichinellidae</taxon>
        <taxon>Trichinella</taxon>
    </lineage>
</organism>
<dbReference type="GO" id="GO:0005085">
    <property type="term" value="F:guanyl-nucleotide exchange factor activity"/>
    <property type="evidence" value="ECO:0007669"/>
    <property type="project" value="UniProtKB-KW"/>
</dbReference>
<dbReference type="OrthoDB" id="74314at2759"/>
<evidence type="ECO:0000259" key="8">
    <source>
        <dbReference type="PROSITE" id="PS50081"/>
    </source>
</evidence>
<feature type="region of interest" description="Disordered" evidence="6">
    <location>
        <begin position="408"/>
        <end position="427"/>
    </location>
</feature>
<dbReference type="SMART" id="SM00147">
    <property type="entry name" value="RasGEF"/>
    <property type="match status" value="1"/>
</dbReference>
<accession>A0A0V0SA59</accession>
<dbReference type="GO" id="GO:0005509">
    <property type="term" value="F:calcium ion binding"/>
    <property type="evidence" value="ECO:0007669"/>
    <property type="project" value="InterPro"/>
</dbReference>
<dbReference type="Gene3D" id="3.30.60.20">
    <property type="match status" value="1"/>
</dbReference>
<feature type="domain" description="EF-hand" evidence="9">
    <location>
        <begin position="242"/>
        <end position="277"/>
    </location>
</feature>
<feature type="compositionally biased region" description="Polar residues" evidence="6">
    <location>
        <begin position="381"/>
        <end position="395"/>
    </location>
</feature>
<dbReference type="InterPro" id="IPR001895">
    <property type="entry name" value="RASGEF_cat_dom"/>
</dbReference>
<feature type="domain" description="Phorbol-ester/DAG-type" evidence="8">
    <location>
        <begin position="312"/>
        <end position="362"/>
    </location>
</feature>
<dbReference type="SMART" id="SM00054">
    <property type="entry name" value="EFh"/>
    <property type="match status" value="2"/>
</dbReference>
<dbReference type="SUPFAM" id="SSF48366">
    <property type="entry name" value="Ras GEF"/>
    <property type="match status" value="1"/>
</dbReference>
<dbReference type="PANTHER" id="PTHR23113">
    <property type="entry name" value="GUANINE NUCLEOTIDE EXCHANGE FACTOR"/>
    <property type="match status" value="1"/>
</dbReference>
<evidence type="ECO:0000256" key="6">
    <source>
        <dbReference type="SAM" id="MobiDB-lite"/>
    </source>
</evidence>
<dbReference type="SMART" id="SM00109">
    <property type="entry name" value="C1"/>
    <property type="match status" value="1"/>
</dbReference>
<dbReference type="InterPro" id="IPR036964">
    <property type="entry name" value="RASGEF_cat_dom_sf"/>
</dbReference>
<evidence type="ECO:0000256" key="3">
    <source>
        <dbReference type="ARBA" id="ARBA00022833"/>
    </source>
</evidence>
<dbReference type="PROSITE" id="PS50009">
    <property type="entry name" value="RASGEF_CAT"/>
    <property type="match status" value="1"/>
</dbReference>
<feature type="domain" description="Ras-GEF" evidence="7">
    <location>
        <begin position="69"/>
        <end position="324"/>
    </location>
</feature>
<reference evidence="10 11" key="1">
    <citation type="submission" date="2015-01" db="EMBL/GenBank/DDBJ databases">
        <title>Evolution of Trichinella species and genotypes.</title>
        <authorList>
            <person name="Korhonen P.K."/>
            <person name="Edoardo P."/>
            <person name="Giuseppe L.R."/>
            <person name="Gasser R.B."/>
        </authorList>
    </citation>
    <scope>NUCLEOTIDE SEQUENCE [LARGE SCALE GENOMIC DNA]</scope>
    <source>
        <strain evidence="10">ISS37</strain>
    </source>
</reference>
<keyword evidence="1 5" id="KW-0344">Guanine-nucleotide releasing factor</keyword>
<name>A0A0V0SA59_9BILA</name>
<evidence type="ECO:0000313" key="10">
    <source>
        <dbReference type="EMBL" id="KRX23617.1"/>
    </source>
</evidence>
<evidence type="ECO:0000256" key="1">
    <source>
        <dbReference type="ARBA" id="ARBA00022658"/>
    </source>
</evidence>
<dbReference type="SUPFAM" id="SSF47473">
    <property type="entry name" value="EF-hand"/>
    <property type="match status" value="1"/>
</dbReference>
<dbReference type="Gene3D" id="1.10.238.10">
    <property type="entry name" value="EF-hand"/>
    <property type="match status" value="1"/>
</dbReference>
<feature type="compositionally biased region" description="Polar residues" evidence="6">
    <location>
        <begin position="414"/>
        <end position="427"/>
    </location>
</feature>
<dbReference type="Pfam" id="PF13499">
    <property type="entry name" value="EF-hand_7"/>
    <property type="match status" value="1"/>
</dbReference>
<keyword evidence="3" id="KW-0862">Zinc</keyword>
<evidence type="ECO:0000313" key="11">
    <source>
        <dbReference type="Proteomes" id="UP000054630"/>
    </source>
</evidence>
<dbReference type="Gene3D" id="1.10.840.10">
    <property type="entry name" value="Ras guanine-nucleotide exchange factors catalytic domain"/>
    <property type="match status" value="1"/>
</dbReference>
<dbReference type="InterPro" id="IPR023578">
    <property type="entry name" value="Ras_GEF_dom_sf"/>
</dbReference>
<feature type="domain" description="EF-hand" evidence="9">
    <location>
        <begin position="278"/>
        <end position="306"/>
    </location>
</feature>
<dbReference type="PROSITE" id="PS00479">
    <property type="entry name" value="ZF_DAG_PE_1"/>
    <property type="match status" value="1"/>
</dbReference>
<sequence length="479" mass="55239">MRLFPEHFRAPDLDEAVEQLKQQMIKIAPPRVKDHFSDLAKLTPHPWSRYSSIKQPLTERISLSFDQWTPENLAVNLTHIEYKLLRRISFEEYKEYATNSQLNAVPALQKSIASFNSISQWVQCMVLSKPLPRERAEVVTKFVNVAKHLKELKNFNTLMAVIGGLTHSSLARLCRTMACVPHETRLVALNIPYNDEEIYFLSLKREPKTLLQVRSSIQPAPVLADWAEGVQNRVEPSVMQKHVNTMVDAVFKHYDLNQDGYISKKEFDLIRSNFPLIDTFNALDVDHDGRISKQEMKLYFLRFRRNNRIDSRHRFREVNILTPTFCYQCKKLVWNILRQELKCEECGIIVHRNCREYLLSSCFRRRNTEPASRHRAFTEPPGSTNSAPTQNSVDDATVSRGNLFSLKRSKRRTQATATSSTHPNLTVDTTADSKVRSFSEGGPNYINMDSMCESIATLASEEVFETDEACEYDKNVKNS</sequence>
<dbReference type="InterPro" id="IPR018247">
    <property type="entry name" value="EF_Hand_1_Ca_BS"/>
</dbReference>
<keyword evidence="2" id="KW-0479">Metal-binding</keyword>
<dbReference type="InterPro" id="IPR002048">
    <property type="entry name" value="EF_hand_dom"/>
</dbReference>
<dbReference type="Pfam" id="PF00130">
    <property type="entry name" value="C1_1"/>
    <property type="match status" value="1"/>
</dbReference>
<dbReference type="CDD" id="cd00029">
    <property type="entry name" value="C1"/>
    <property type="match status" value="1"/>
</dbReference>
<evidence type="ECO:0000259" key="9">
    <source>
        <dbReference type="PROSITE" id="PS50222"/>
    </source>
</evidence>
<dbReference type="Proteomes" id="UP000054630">
    <property type="component" value="Unassembled WGS sequence"/>
</dbReference>
<dbReference type="InterPro" id="IPR046349">
    <property type="entry name" value="C1-like_sf"/>
</dbReference>
<protein>
    <submittedName>
        <fullName evidence="10">Ras guanyl-releasing protein 3</fullName>
    </submittedName>
</protein>